<sequence>TIYITFFIVGLAPDYLRCHIHVCSCFSGEGHLVIVQEPRVTKIRHSHMQRIVQEDVAGLQVTMNDLGLLFVEVLHGLGYFQGPHHPLFEGREWRCSVFGPFPRPM</sequence>
<reference evidence="1 2" key="1">
    <citation type="journal article" date="2023" name="Life. Sci Alliance">
        <title>Evolutionary insights into 3D genome organization and epigenetic landscape of Vigna mungo.</title>
        <authorList>
            <person name="Junaid A."/>
            <person name="Singh B."/>
            <person name="Bhatia S."/>
        </authorList>
    </citation>
    <scope>NUCLEOTIDE SEQUENCE [LARGE SCALE GENOMIC DNA]</scope>
    <source>
        <strain evidence="1">Urdbean</strain>
    </source>
</reference>
<name>A0AAQ3SAD1_VIGMU</name>
<evidence type="ECO:0000313" key="2">
    <source>
        <dbReference type="Proteomes" id="UP001374535"/>
    </source>
</evidence>
<dbReference type="EMBL" id="CP144699">
    <property type="protein sequence ID" value="WVZ21646.1"/>
    <property type="molecule type" value="Genomic_DNA"/>
</dbReference>
<dbReference type="AlphaFoldDB" id="A0AAQ3SAD1"/>
<proteinExistence type="predicted"/>
<gene>
    <name evidence="1" type="ORF">V8G54_008968</name>
</gene>
<dbReference type="Proteomes" id="UP001374535">
    <property type="component" value="Chromosome 2"/>
</dbReference>
<evidence type="ECO:0000313" key="1">
    <source>
        <dbReference type="EMBL" id="WVZ21646.1"/>
    </source>
</evidence>
<protein>
    <submittedName>
        <fullName evidence="1">Uncharacterized protein</fullName>
    </submittedName>
</protein>
<feature type="non-terminal residue" evidence="1">
    <location>
        <position position="1"/>
    </location>
</feature>
<organism evidence="1 2">
    <name type="scientific">Vigna mungo</name>
    <name type="common">Black gram</name>
    <name type="synonym">Phaseolus mungo</name>
    <dbReference type="NCBI Taxonomy" id="3915"/>
    <lineage>
        <taxon>Eukaryota</taxon>
        <taxon>Viridiplantae</taxon>
        <taxon>Streptophyta</taxon>
        <taxon>Embryophyta</taxon>
        <taxon>Tracheophyta</taxon>
        <taxon>Spermatophyta</taxon>
        <taxon>Magnoliopsida</taxon>
        <taxon>eudicotyledons</taxon>
        <taxon>Gunneridae</taxon>
        <taxon>Pentapetalae</taxon>
        <taxon>rosids</taxon>
        <taxon>fabids</taxon>
        <taxon>Fabales</taxon>
        <taxon>Fabaceae</taxon>
        <taxon>Papilionoideae</taxon>
        <taxon>50 kb inversion clade</taxon>
        <taxon>NPAAA clade</taxon>
        <taxon>indigoferoid/millettioid clade</taxon>
        <taxon>Phaseoleae</taxon>
        <taxon>Vigna</taxon>
    </lineage>
</organism>
<keyword evidence="2" id="KW-1185">Reference proteome</keyword>
<accession>A0AAQ3SAD1</accession>